<dbReference type="Pfam" id="PF00391">
    <property type="entry name" value="PEP-utilizers"/>
    <property type="match status" value="1"/>
</dbReference>
<dbReference type="SUPFAM" id="SSF52009">
    <property type="entry name" value="Phosphohistidine domain"/>
    <property type="match status" value="1"/>
</dbReference>
<dbReference type="PANTHER" id="PTHR43615:SF1">
    <property type="entry name" value="PPDK_N DOMAIN-CONTAINING PROTEIN"/>
    <property type="match status" value="1"/>
</dbReference>
<dbReference type="InterPro" id="IPR036637">
    <property type="entry name" value="Phosphohistidine_dom_sf"/>
</dbReference>
<dbReference type="GO" id="GO:0005524">
    <property type="term" value="F:ATP binding"/>
    <property type="evidence" value="ECO:0007669"/>
    <property type="project" value="InterPro"/>
</dbReference>
<organism evidence="3 4">
    <name type="scientific">Sphingomonas hengshuiensis</name>
    <dbReference type="NCBI Taxonomy" id="1609977"/>
    <lineage>
        <taxon>Bacteria</taxon>
        <taxon>Pseudomonadati</taxon>
        <taxon>Pseudomonadota</taxon>
        <taxon>Alphaproteobacteria</taxon>
        <taxon>Sphingomonadales</taxon>
        <taxon>Sphingomonadaceae</taxon>
        <taxon>Sphingomonas</taxon>
    </lineage>
</organism>
<dbReference type="PANTHER" id="PTHR43615">
    <property type="entry name" value="PHOSPHOENOLPYRUVATE SYNTHASE-RELATED"/>
    <property type="match status" value="1"/>
</dbReference>
<feature type="domain" description="PEP-utilising enzyme mobile" evidence="1">
    <location>
        <begin position="813"/>
        <end position="881"/>
    </location>
</feature>
<dbReference type="Pfam" id="PF01326">
    <property type="entry name" value="PPDK_N"/>
    <property type="match status" value="1"/>
</dbReference>
<evidence type="ECO:0008006" key="5">
    <source>
        <dbReference type="Google" id="ProtNLM"/>
    </source>
</evidence>
<feature type="domain" description="Pyruvate phosphate dikinase AMP/ATP-binding" evidence="2">
    <location>
        <begin position="17"/>
        <end position="315"/>
    </location>
</feature>
<evidence type="ECO:0000313" key="4">
    <source>
        <dbReference type="Proteomes" id="UP000032300"/>
    </source>
</evidence>
<name>A0A7U4J6H6_9SPHN</name>
<accession>A0A7U4J6H6</accession>
<dbReference type="InterPro" id="IPR008279">
    <property type="entry name" value="PEP-util_enz_mobile_dom"/>
</dbReference>
<dbReference type="GO" id="GO:0016301">
    <property type="term" value="F:kinase activity"/>
    <property type="evidence" value="ECO:0007669"/>
    <property type="project" value="InterPro"/>
</dbReference>
<evidence type="ECO:0000259" key="2">
    <source>
        <dbReference type="Pfam" id="PF01326"/>
    </source>
</evidence>
<evidence type="ECO:0000259" key="1">
    <source>
        <dbReference type="Pfam" id="PF00391"/>
    </source>
</evidence>
<reference evidence="3 4" key="2">
    <citation type="submission" date="2015-02" db="EMBL/GenBank/DDBJ databases">
        <title>The complete genome of Sphingomonas hengshuiensis sp. WHSC-8 isolated from soil of Hengshui Lake.</title>
        <authorList>
            <person name="Wei S."/>
            <person name="Guo J."/>
            <person name="Su C."/>
            <person name="Wu R."/>
            <person name="Zhang Z."/>
            <person name="Liang K."/>
            <person name="Li H."/>
            <person name="Wang T."/>
            <person name="Liu H."/>
            <person name="Zhang C."/>
            <person name="Li Z."/>
            <person name="Wang Q."/>
            <person name="Meng J."/>
        </authorList>
    </citation>
    <scope>NUCLEOTIDE SEQUENCE [LARGE SCALE GENOMIC DNA]</scope>
    <source>
        <strain evidence="3 4">WHSC-8</strain>
    </source>
</reference>
<protein>
    <recommendedName>
        <fullName evidence="5">Phosphoenolpyruvate synthase</fullName>
    </recommendedName>
</protein>
<dbReference type="Gene3D" id="3.50.30.10">
    <property type="entry name" value="Phosphohistidine domain"/>
    <property type="match status" value="1"/>
</dbReference>
<dbReference type="InterPro" id="IPR013815">
    <property type="entry name" value="ATP_grasp_subdomain_1"/>
</dbReference>
<dbReference type="InterPro" id="IPR002192">
    <property type="entry name" value="PPDK_AMP/ATP-bd"/>
</dbReference>
<dbReference type="InterPro" id="IPR051549">
    <property type="entry name" value="PEP_Utilizing_Enz"/>
</dbReference>
<evidence type="ECO:0000313" key="3">
    <source>
        <dbReference type="EMBL" id="AJP71156.1"/>
    </source>
</evidence>
<dbReference type="RefSeq" id="WP_044330556.1">
    <property type="nucleotide sequence ID" value="NZ_CP010836.1"/>
</dbReference>
<dbReference type="Gene3D" id="3.30.1490.20">
    <property type="entry name" value="ATP-grasp fold, A domain"/>
    <property type="match status" value="1"/>
</dbReference>
<dbReference type="AlphaFoldDB" id="A0A7U4J6H6"/>
<dbReference type="OrthoDB" id="9765468at2"/>
<gene>
    <name evidence="3" type="ORF">TS85_03975</name>
</gene>
<keyword evidence="4" id="KW-1185">Reference proteome</keyword>
<dbReference type="EMBL" id="CP010836">
    <property type="protein sequence ID" value="AJP71156.1"/>
    <property type="molecule type" value="Genomic_DNA"/>
</dbReference>
<reference evidence="3 4" key="1">
    <citation type="journal article" date="2015" name="Int. J. Syst. Evol. Microbiol.">
        <title>Sphingomonas hengshuiensis sp. nov., isolated from lake wetland.</title>
        <authorList>
            <person name="Wei S."/>
            <person name="Wang T."/>
            <person name="Liu H."/>
            <person name="Zhang C."/>
            <person name="Guo J."/>
            <person name="Wang Q."/>
            <person name="Liang K."/>
            <person name="Zhang Z."/>
        </authorList>
    </citation>
    <scope>NUCLEOTIDE SEQUENCE [LARGE SCALE GENOMIC DNA]</scope>
    <source>
        <strain evidence="3 4">WHSC-8</strain>
    </source>
</reference>
<dbReference type="Proteomes" id="UP000032300">
    <property type="component" value="Chromosome"/>
</dbReference>
<sequence>MTWRLEDREALRAKAPECGGKGSSLLRLVDWGMPVPPFLILPADAVAAWLHPLRSRIDARLAATDRDDPAQCQYAAIEISGWILAHPVDAAMAADTLARCRALFGAGYRCAVRSSALAEDGGKDSFAGQLDTYLHVGEADLLDRMRACVASLLGARTLHYRHHRGLPAGSEGIAVVVQQMVPAARAGVVFSMAAGGNLNEIVVAAAYGLGEGVVADRADSDHYFIARDSRHIHRAVAMKDTRLEPDPDRAWGLRASAVQADQRAAAVLSDDELRQLADLALDLERRQGCPQDLEFAFDGAGALFLLQARPITSLDMGGARDWVILDNANIVESYPGVTLPLGFDFARLAYRHVFAGAARAFGIPAGWIAANASVFEHLLAHLNGRIYYRLDNARRVTSKVLISVASQRGWQDFLGLASLPWPITRPGMGARVRALGRLTRLALGYRRNNRRLAAAFQSELHGLRAFVDGIDGQETATIWRFFESRAAALFAAWAPTIVNDYFTMKLNELLRRELGRLPGCGDGLGNDLLCGIEGLPSEEPFLALLALKRRIEADTVLQELFARPAAEVAARLADGDAAVPDDFRQAWSAYLREFGDRTLEELKLERPTLRMRPDLLASMVQNQLASPHDADTMRERQRAIRSAAEQRLAGALRHRPVRRRIVGLLLAGARQAVRDREAMRINRARAFGAVKEMFHALGSRMRAQGLLDQAEDVFTLRLDELRAFAHGGDHSDRRALVKERRREAAAQRAYCDMPDRLIFPPGQEPDLRHYAAAGGGEQAEDGVLRLGLGVSRGVVEATTLVLDAPELSQRVNGQILVTRMTDPGWIFLITQASGIIAEKGSLLSHTAIIGRELGIPTVVGVKGATSWLRDGARLRLDGGAGTVERLAEAAAFPASEAAA</sequence>
<dbReference type="Gene3D" id="3.30.470.20">
    <property type="entry name" value="ATP-grasp fold, B domain"/>
    <property type="match status" value="1"/>
</dbReference>
<dbReference type="SUPFAM" id="SSF56059">
    <property type="entry name" value="Glutathione synthetase ATP-binding domain-like"/>
    <property type="match status" value="1"/>
</dbReference>
<proteinExistence type="predicted"/>
<dbReference type="KEGG" id="sphi:TS85_03975"/>